<keyword evidence="3" id="KW-0378">Hydrolase</keyword>
<evidence type="ECO:0000313" key="3">
    <source>
        <dbReference type="EMBL" id="NER15678.1"/>
    </source>
</evidence>
<dbReference type="CDD" id="cd09084">
    <property type="entry name" value="EEP-2"/>
    <property type="match status" value="1"/>
</dbReference>
<dbReference type="PANTHER" id="PTHR12121">
    <property type="entry name" value="CARBON CATABOLITE REPRESSOR PROTEIN 4"/>
    <property type="match status" value="1"/>
</dbReference>
<dbReference type="PANTHER" id="PTHR12121:SF36">
    <property type="entry name" value="ENDONUCLEASE_EXONUCLEASE_PHOSPHATASE DOMAIN-CONTAINING PROTEIN"/>
    <property type="match status" value="1"/>
</dbReference>
<dbReference type="InterPro" id="IPR005135">
    <property type="entry name" value="Endo/exonuclease/phosphatase"/>
</dbReference>
<evidence type="ECO:0000256" key="1">
    <source>
        <dbReference type="SAM" id="Phobius"/>
    </source>
</evidence>
<dbReference type="Pfam" id="PF03372">
    <property type="entry name" value="Exo_endo_phos"/>
    <property type="match status" value="1"/>
</dbReference>
<keyword evidence="1" id="KW-1133">Transmembrane helix</keyword>
<proteinExistence type="predicted"/>
<feature type="transmembrane region" description="Helical" evidence="1">
    <location>
        <begin position="38"/>
        <end position="62"/>
    </location>
</feature>
<dbReference type="AlphaFoldDB" id="A0A6M0CCW5"/>
<feature type="domain" description="Endonuclease/exonuclease/phosphatase" evidence="2">
    <location>
        <begin position="102"/>
        <end position="327"/>
    </location>
</feature>
<dbReference type="Proteomes" id="UP000474296">
    <property type="component" value="Unassembled WGS sequence"/>
</dbReference>
<feature type="transmembrane region" description="Helical" evidence="1">
    <location>
        <begin position="69"/>
        <end position="89"/>
    </location>
</feature>
<feature type="transmembrane region" description="Helical" evidence="1">
    <location>
        <begin position="12"/>
        <end position="32"/>
    </location>
</feature>
<keyword evidence="3" id="KW-0540">Nuclease</keyword>
<evidence type="ECO:0000313" key="4">
    <source>
        <dbReference type="Proteomes" id="UP000474296"/>
    </source>
</evidence>
<protein>
    <submittedName>
        <fullName evidence="3">Endonuclease</fullName>
    </submittedName>
</protein>
<keyword evidence="4" id="KW-1185">Reference proteome</keyword>
<dbReference type="SUPFAM" id="SSF56219">
    <property type="entry name" value="DNase I-like"/>
    <property type="match status" value="1"/>
</dbReference>
<dbReference type="EMBL" id="JAABOQ010000001">
    <property type="protein sequence ID" value="NER15678.1"/>
    <property type="molecule type" value="Genomic_DNA"/>
</dbReference>
<organism evidence="3 4">
    <name type="scientific">Spongiivirga citrea</name>
    <dbReference type="NCBI Taxonomy" id="1481457"/>
    <lineage>
        <taxon>Bacteria</taxon>
        <taxon>Pseudomonadati</taxon>
        <taxon>Bacteroidota</taxon>
        <taxon>Flavobacteriia</taxon>
        <taxon>Flavobacteriales</taxon>
        <taxon>Flavobacteriaceae</taxon>
        <taxon>Spongiivirga</taxon>
    </lineage>
</organism>
<accession>A0A6M0CCW5</accession>
<keyword evidence="3" id="KW-0255">Endonuclease</keyword>
<keyword evidence="1" id="KW-0812">Transmembrane</keyword>
<dbReference type="GO" id="GO:0004519">
    <property type="term" value="F:endonuclease activity"/>
    <property type="evidence" value="ECO:0007669"/>
    <property type="project" value="UniProtKB-KW"/>
</dbReference>
<dbReference type="InterPro" id="IPR050410">
    <property type="entry name" value="CCR4/nocturin_mRNA_transcr"/>
</dbReference>
<dbReference type="Gene3D" id="3.60.10.10">
    <property type="entry name" value="Endonuclease/exonuclease/phosphatase"/>
    <property type="match status" value="1"/>
</dbReference>
<gene>
    <name evidence="3" type="ORF">GWK10_00550</name>
</gene>
<name>A0A6M0CCW5_9FLAO</name>
<reference evidence="3 4" key="1">
    <citation type="submission" date="2020-01" db="EMBL/GenBank/DDBJ databases">
        <title>Spongiivirga citrea KCTC 32990T.</title>
        <authorList>
            <person name="Wang G."/>
        </authorList>
    </citation>
    <scope>NUCLEOTIDE SEQUENCE [LARGE SCALE GENOMIC DNA]</scope>
    <source>
        <strain evidence="3 4">KCTC 32990</strain>
    </source>
</reference>
<sequence>MKNLGLLHKLLFIINSICALLLLMSYALPYVFPKSFPSIAVLSLTVPILIVVNLLFLIYWTFRLRKQLIVSLLVLVLGFTHVTSLYRFGGNANFAESDFTVMSYNVRLFNNFEQIKSDSIGDKLVQFIADNDPSVLCMQEFHKRKDVIGYRYKYKKLKSNKRSSGLAIYSKFPIIDAGSVNFPDTHNNAIFVDVVRQQDTIRIYNVHLQSLKVIPELEKIAEEDSKKLYGRIGNTFAMQQTQIELFNKHRKKSPYKTIICTDLNNTQYSNVYNQLSEGVNDSFIEQGSGFGRTFNFRFFPVRIDFIMADANFEINAFNSFSVPFSDHYPVMAGFSIKE</sequence>
<evidence type="ECO:0000259" key="2">
    <source>
        <dbReference type="Pfam" id="PF03372"/>
    </source>
</evidence>
<dbReference type="InterPro" id="IPR036691">
    <property type="entry name" value="Endo/exonu/phosph_ase_sf"/>
</dbReference>
<keyword evidence="1" id="KW-0472">Membrane</keyword>
<comment type="caution">
    <text evidence="3">The sequence shown here is derived from an EMBL/GenBank/DDBJ whole genome shotgun (WGS) entry which is preliminary data.</text>
</comment>
<dbReference type="GO" id="GO:0000175">
    <property type="term" value="F:3'-5'-RNA exonuclease activity"/>
    <property type="evidence" value="ECO:0007669"/>
    <property type="project" value="TreeGrafter"/>
</dbReference>